<dbReference type="InterPro" id="IPR009078">
    <property type="entry name" value="Ferritin-like_SF"/>
</dbReference>
<dbReference type="CDD" id="cd00657">
    <property type="entry name" value="Ferritin_like"/>
    <property type="match status" value="1"/>
</dbReference>
<dbReference type="Gene3D" id="1.10.620.20">
    <property type="entry name" value="Ribonucleotide Reductase, subunit A"/>
    <property type="match status" value="1"/>
</dbReference>
<dbReference type="InterPro" id="IPR012348">
    <property type="entry name" value="RNR-like"/>
</dbReference>
<dbReference type="SUPFAM" id="SSF47240">
    <property type="entry name" value="Ferritin-like"/>
    <property type="match status" value="1"/>
</dbReference>
<evidence type="ECO:0000313" key="1">
    <source>
        <dbReference type="EMBL" id="TSJ78849.1"/>
    </source>
</evidence>
<name>A0A556QQE1_9BACT</name>
<comment type="caution">
    <text evidence="1">The sequence shown here is derived from an EMBL/GenBank/DDBJ whole genome shotgun (WGS) entry which is preliminary data.</text>
</comment>
<reference evidence="1 2" key="1">
    <citation type="submission" date="2019-07" db="EMBL/GenBank/DDBJ databases">
        <title>Description of 53C-WASEF.</title>
        <authorList>
            <person name="Pitt A."/>
            <person name="Hahn M.W."/>
        </authorList>
    </citation>
    <scope>NUCLEOTIDE SEQUENCE [LARGE SCALE GENOMIC DNA]</scope>
    <source>
        <strain evidence="1 2">53C-WASEF</strain>
    </source>
</reference>
<protein>
    <submittedName>
        <fullName evidence="1">Ferritin-like domain-containing protein</fullName>
    </submittedName>
</protein>
<dbReference type="OrthoDB" id="257153at2"/>
<dbReference type="EMBL" id="VMBG01000001">
    <property type="protein sequence ID" value="TSJ78849.1"/>
    <property type="molecule type" value="Genomic_DNA"/>
</dbReference>
<gene>
    <name evidence="1" type="ORF">FPL22_05955</name>
</gene>
<organism evidence="1 2">
    <name type="scientific">Rariglobus hedericola</name>
    <dbReference type="NCBI Taxonomy" id="2597822"/>
    <lineage>
        <taxon>Bacteria</taxon>
        <taxon>Pseudomonadati</taxon>
        <taxon>Verrucomicrobiota</taxon>
        <taxon>Opitutia</taxon>
        <taxon>Opitutales</taxon>
        <taxon>Opitutaceae</taxon>
        <taxon>Rariglobus</taxon>
    </lineage>
</organism>
<keyword evidence="2" id="KW-1185">Reference proteome</keyword>
<accession>A0A556QQE1</accession>
<dbReference type="AlphaFoldDB" id="A0A556QQE1"/>
<sequence>MTYADYLSQSERQRWLIETDIDWDNVNAPASLTQPDLLKRLRDAALIESFFPILTPRVLDVLWDDPAATAIFSVQLYESYKHFHVFNLYLEKIGWNPLNDDDLVAVRRRNIDLHYDSPTRVLTQYFMSEHFAAHAFFKDSRAALDPVLKRILHLVAQDEVRHSQFGYELLSARIERHPAERAIVIEAARSYTHFGALVVDEVPIAEKNDFTAIVGLNQRLVRLCGEGIAV</sequence>
<proteinExistence type="predicted"/>
<dbReference type="GO" id="GO:0016491">
    <property type="term" value="F:oxidoreductase activity"/>
    <property type="evidence" value="ECO:0007669"/>
    <property type="project" value="InterPro"/>
</dbReference>
<evidence type="ECO:0000313" key="2">
    <source>
        <dbReference type="Proteomes" id="UP000315648"/>
    </source>
</evidence>
<dbReference type="Proteomes" id="UP000315648">
    <property type="component" value="Unassembled WGS sequence"/>
</dbReference>
<dbReference type="RefSeq" id="WP_144229190.1">
    <property type="nucleotide sequence ID" value="NZ_CBCRVV010000023.1"/>
</dbReference>